<evidence type="ECO:0000313" key="11">
    <source>
        <dbReference type="Proteomes" id="UP000025748"/>
    </source>
</evidence>
<organism evidence="10 11">
    <name type="scientific">Bordetella hinzii OH87 BAL007II</name>
    <dbReference type="NCBI Taxonomy" id="1331262"/>
    <lineage>
        <taxon>Bacteria</taxon>
        <taxon>Pseudomonadati</taxon>
        <taxon>Pseudomonadota</taxon>
        <taxon>Betaproteobacteria</taxon>
        <taxon>Burkholderiales</taxon>
        <taxon>Alcaligenaceae</taxon>
        <taxon>Bordetella</taxon>
    </lineage>
</organism>
<dbReference type="SUPFAM" id="SSF161098">
    <property type="entry name" value="MetI-like"/>
    <property type="match status" value="1"/>
</dbReference>
<sequence>MMGGQPSVALPQRRATARKRRPYVLIRPLWALPAVIFLVVFFVLPLAGNFLRGMGGDSQGYWFYYGKLFTDIYYLGVLGETLRVSLVVTLACLLLGYPVAYFMVRHAGKWNALILFCLITPLLTSVIMRTFGWQVLLSRTGLLNQFLLSSGLIERPMDLARQPIAVYIGLVHVLIPFMVLSIAAVLRGIDARLEESARVLGATKLGAFFRVTLPLSLDGVATGCILVFVLTNGSFVTMLLLGGGKVVTLPLLIYQQFNLTQDTLFASAMGNVLLVAALLCLAAQLRFIRRKGVKT</sequence>
<feature type="transmembrane region" description="Helical" evidence="8">
    <location>
        <begin position="164"/>
        <end position="186"/>
    </location>
</feature>
<evidence type="ECO:0000256" key="2">
    <source>
        <dbReference type="ARBA" id="ARBA00007069"/>
    </source>
</evidence>
<keyword evidence="4" id="KW-1003">Cell membrane</keyword>
<evidence type="ECO:0000256" key="4">
    <source>
        <dbReference type="ARBA" id="ARBA00022475"/>
    </source>
</evidence>
<dbReference type="CDD" id="cd06261">
    <property type="entry name" value="TM_PBP2"/>
    <property type="match status" value="1"/>
</dbReference>
<keyword evidence="3 8" id="KW-0813">Transport</keyword>
<feature type="transmembrane region" description="Helical" evidence="8">
    <location>
        <begin position="29"/>
        <end position="52"/>
    </location>
</feature>
<keyword evidence="7 8" id="KW-0472">Membrane</keyword>
<evidence type="ECO:0000313" key="10">
    <source>
        <dbReference type="EMBL" id="KCB26088.1"/>
    </source>
</evidence>
<comment type="caution">
    <text evidence="10">The sequence shown here is derived from an EMBL/GenBank/DDBJ whole genome shotgun (WGS) entry which is preliminary data.</text>
</comment>
<dbReference type="PANTHER" id="PTHR42929:SF5">
    <property type="entry name" value="ABC TRANSPORTER PERMEASE PROTEIN"/>
    <property type="match status" value="1"/>
</dbReference>
<evidence type="ECO:0000256" key="3">
    <source>
        <dbReference type="ARBA" id="ARBA00022448"/>
    </source>
</evidence>
<dbReference type="PANTHER" id="PTHR42929">
    <property type="entry name" value="INNER MEMBRANE ABC TRANSPORTER PERMEASE PROTEIN YDCU-RELATED-RELATED"/>
    <property type="match status" value="1"/>
</dbReference>
<protein>
    <submittedName>
        <fullName evidence="10">ABC transporter, permease protein</fullName>
    </submittedName>
</protein>
<gene>
    <name evidence="10" type="ORF">L544_3373</name>
</gene>
<dbReference type="EMBL" id="JHEM01000002">
    <property type="protein sequence ID" value="KCB26088.1"/>
    <property type="molecule type" value="Genomic_DNA"/>
</dbReference>
<reference evidence="10 11" key="1">
    <citation type="submission" date="2014-03" db="EMBL/GenBank/DDBJ databases">
        <title>Genome sequence of Bordetella hinzii.</title>
        <authorList>
            <person name="Register K."/>
            <person name="Harvill E."/>
            <person name="Goodfield L.L."/>
            <person name="Ivanov Y.V."/>
            <person name="Meyer J.A."/>
            <person name="Muse S.J."/>
            <person name="Jacobs N."/>
            <person name="Bendor L."/>
            <person name="Smallridge W.E."/>
            <person name="Brinkac L.M."/>
            <person name="Sanka R."/>
            <person name="Kim M."/>
            <person name="Losada L."/>
        </authorList>
    </citation>
    <scope>NUCLEOTIDE SEQUENCE [LARGE SCALE GENOMIC DNA]</scope>
    <source>
        <strain evidence="10 11">OH87 BAL007II</strain>
    </source>
</reference>
<dbReference type="InterPro" id="IPR035906">
    <property type="entry name" value="MetI-like_sf"/>
</dbReference>
<dbReference type="GeneID" id="92996976"/>
<feature type="transmembrane region" description="Helical" evidence="8">
    <location>
        <begin position="264"/>
        <end position="285"/>
    </location>
</feature>
<evidence type="ECO:0000256" key="6">
    <source>
        <dbReference type="ARBA" id="ARBA00022989"/>
    </source>
</evidence>
<name>A0ABR4R574_9BORD</name>
<dbReference type="Proteomes" id="UP000025748">
    <property type="component" value="Unassembled WGS sequence"/>
</dbReference>
<dbReference type="Gene3D" id="1.10.3720.10">
    <property type="entry name" value="MetI-like"/>
    <property type="match status" value="1"/>
</dbReference>
<feature type="transmembrane region" description="Helical" evidence="8">
    <location>
        <begin position="112"/>
        <end position="136"/>
    </location>
</feature>
<evidence type="ECO:0000256" key="8">
    <source>
        <dbReference type="RuleBase" id="RU363032"/>
    </source>
</evidence>
<comment type="similarity">
    <text evidence="2">Belongs to the binding-protein-dependent transport system permease family. CysTW subfamily.</text>
</comment>
<comment type="subcellular location">
    <subcellularLocation>
        <location evidence="1 8">Cell membrane</location>
        <topology evidence="1 8">Multi-pass membrane protein</topology>
    </subcellularLocation>
</comment>
<dbReference type="RefSeq" id="WP_230584595.1">
    <property type="nucleotide sequence ID" value="NZ_JHEM01000002.1"/>
</dbReference>
<evidence type="ECO:0000256" key="5">
    <source>
        <dbReference type="ARBA" id="ARBA00022692"/>
    </source>
</evidence>
<keyword evidence="5 8" id="KW-0812">Transmembrane</keyword>
<accession>A0ABR4R574</accession>
<keyword evidence="11" id="KW-1185">Reference proteome</keyword>
<proteinExistence type="inferred from homology"/>
<feature type="transmembrane region" description="Helical" evidence="8">
    <location>
        <begin position="207"/>
        <end position="230"/>
    </location>
</feature>
<dbReference type="Pfam" id="PF00528">
    <property type="entry name" value="BPD_transp_1"/>
    <property type="match status" value="1"/>
</dbReference>
<dbReference type="InterPro" id="IPR000515">
    <property type="entry name" value="MetI-like"/>
</dbReference>
<dbReference type="PROSITE" id="PS50928">
    <property type="entry name" value="ABC_TM1"/>
    <property type="match status" value="1"/>
</dbReference>
<keyword evidence="6 8" id="KW-1133">Transmembrane helix</keyword>
<evidence type="ECO:0000256" key="1">
    <source>
        <dbReference type="ARBA" id="ARBA00004651"/>
    </source>
</evidence>
<feature type="domain" description="ABC transmembrane type-1" evidence="9">
    <location>
        <begin position="78"/>
        <end position="282"/>
    </location>
</feature>
<evidence type="ECO:0000259" key="9">
    <source>
        <dbReference type="PROSITE" id="PS50928"/>
    </source>
</evidence>
<feature type="transmembrane region" description="Helical" evidence="8">
    <location>
        <begin position="72"/>
        <end position="100"/>
    </location>
</feature>
<evidence type="ECO:0000256" key="7">
    <source>
        <dbReference type="ARBA" id="ARBA00023136"/>
    </source>
</evidence>